<sequence length="384" mass="44833">MVYLNYQNITITFAMKKEVLFLITDATQSEKMIHIPITQVVPGMVIARDIYSRNDQLILVKGTKLLPNMIAKMMFYTIESIFIYKSEEDIYSDSSYYNRIKQSEDFKNFKQTYDDAMMEIKDSVNLLLQYSNQVPEQQLLHKVEKIIRTSKNKFHLLEMIYCIHEHDDLTFIHSINVALICHVFGEWLQIPPHEVKILTICGLLHDVGKLVIPKEILNKPGPLTKEEYEIVKDHPEQGYLLLLNHKMDERIRLAALEHHERYDGNGYPLCKYGNDIHPFSMIVAIADVYDAMTSRRVYRGAICPFDVIKLFEEEGKQQYDVKYLIPLIQKIAEIYINHTVKLSNNQKGEIILLNKDSLSRPVIKVDNEFIDLSKHKDLRIEAVI</sequence>
<keyword evidence="2" id="KW-0378">Hydrolase</keyword>
<evidence type="ECO:0000313" key="3">
    <source>
        <dbReference type="Proteomes" id="UP000000370"/>
    </source>
</evidence>
<evidence type="ECO:0000259" key="1">
    <source>
        <dbReference type="PROSITE" id="PS51832"/>
    </source>
</evidence>
<reference evidence="3" key="1">
    <citation type="submission" date="2007-11" db="EMBL/GenBank/DDBJ databases">
        <title>Complete genome sequence of Clostridium phytofermentans ISDg.</title>
        <authorList>
            <person name="Leschine S.B."/>
            <person name="Warnick T.A."/>
            <person name="Blanchard J.L."/>
            <person name="Schnell D.J."/>
            <person name="Petit E.L."/>
            <person name="LaTouf W.G."/>
            <person name="Copeland A."/>
            <person name="Lucas S."/>
            <person name="Lapidus A."/>
            <person name="Barry K."/>
            <person name="Glavina del Rio T."/>
            <person name="Dalin E."/>
            <person name="Tice H."/>
            <person name="Pitluck S."/>
            <person name="Kiss H."/>
            <person name="Brettin T."/>
            <person name="Bruce D."/>
            <person name="Detter J.C."/>
            <person name="Han C."/>
            <person name="Kuske C."/>
            <person name="Schmutz J."/>
            <person name="Larimer F."/>
            <person name="Land M."/>
            <person name="Hauser L."/>
            <person name="Kyrpides N."/>
            <person name="Kim E.A."/>
            <person name="Richardson P."/>
        </authorList>
    </citation>
    <scope>NUCLEOTIDE SEQUENCE [LARGE SCALE GENOMIC DNA]</scope>
    <source>
        <strain evidence="3">ATCC 700394 / DSM 18823 / ISDg</strain>
    </source>
</reference>
<dbReference type="EMBL" id="CP000885">
    <property type="protein sequence ID" value="ABX41133.1"/>
    <property type="molecule type" value="Genomic_DNA"/>
</dbReference>
<feature type="domain" description="HD-GYP" evidence="1">
    <location>
        <begin position="148"/>
        <end position="343"/>
    </location>
</feature>
<dbReference type="InterPro" id="IPR037522">
    <property type="entry name" value="HD_GYP_dom"/>
</dbReference>
<dbReference type="GO" id="GO:0016787">
    <property type="term" value="F:hydrolase activity"/>
    <property type="evidence" value="ECO:0007669"/>
    <property type="project" value="UniProtKB-KW"/>
</dbReference>
<evidence type="ECO:0000313" key="2">
    <source>
        <dbReference type="EMBL" id="ABX41133.1"/>
    </source>
</evidence>
<name>A9KJX8_LACP7</name>
<dbReference type="SMART" id="SM00471">
    <property type="entry name" value="HDc"/>
    <property type="match status" value="1"/>
</dbReference>
<dbReference type="Proteomes" id="UP000000370">
    <property type="component" value="Chromosome"/>
</dbReference>
<dbReference type="HOGENOM" id="CLU_000445_92_1_9"/>
<dbReference type="SUPFAM" id="SSF109604">
    <property type="entry name" value="HD-domain/PDEase-like"/>
    <property type="match status" value="1"/>
</dbReference>
<dbReference type="AlphaFoldDB" id="A9KJX8"/>
<accession>A9KJX8</accession>
<dbReference type="InterPro" id="IPR003607">
    <property type="entry name" value="HD/PDEase_dom"/>
</dbReference>
<dbReference type="Pfam" id="PF13487">
    <property type="entry name" value="HD_5"/>
    <property type="match status" value="1"/>
</dbReference>
<organism evidence="2 3">
    <name type="scientific">Lachnoclostridium phytofermentans (strain ATCC 700394 / DSM 18823 / ISDg)</name>
    <name type="common">Clostridium phytofermentans</name>
    <dbReference type="NCBI Taxonomy" id="357809"/>
    <lineage>
        <taxon>Bacteria</taxon>
        <taxon>Bacillati</taxon>
        <taxon>Bacillota</taxon>
        <taxon>Clostridia</taxon>
        <taxon>Lachnospirales</taxon>
        <taxon>Lachnospiraceae</taxon>
    </lineage>
</organism>
<dbReference type="PANTHER" id="PTHR43155:SF2">
    <property type="entry name" value="CYCLIC DI-GMP PHOSPHODIESTERASE PA4108"/>
    <property type="match status" value="1"/>
</dbReference>
<proteinExistence type="predicted"/>
<dbReference type="KEGG" id="cpy:Cphy_0746"/>
<dbReference type="PROSITE" id="PS51832">
    <property type="entry name" value="HD_GYP"/>
    <property type="match status" value="1"/>
</dbReference>
<gene>
    <name evidence="2" type="ordered locus">Cphy_0746</name>
</gene>
<dbReference type="STRING" id="357809.Cphy_0746"/>
<dbReference type="eggNOG" id="COG2206">
    <property type="taxonomic scope" value="Bacteria"/>
</dbReference>
<dbReference type="PANTHER" id="PTHR43155">
    <property type="entry name" value="CYCLIC DI-GMP PHOSPHODIESTERASE PA4108-RELATED"/>
    <property type="match status" value="1"/>
</dbReference>
<protein>
    <submittedName>
        <fullName evidence="2">Metal dependent phosphohydrolase</fullName>
    </submittedName>
</protein>
<keyword evidence="3" id="KW-1185">Reference proteome</keyword>
<dbReference type="CDD" id="cd00077">
    <property type="entry name" value="HDc"/>
    <property type="match status" value="1"/>
</dbReference>
<dbReference type="Gene3D" id="1.10.3210.10">
    <property type="entry name" value="Hypothetical protein af1432"/>
    <property type="match status" value="1"/>
</dbReference>